<proteinExistence type="predicted"/>
<name>A0ACB9SIX0_HOLOL</name>
<dbReference type="Proteomes" id="UP001056778">
    <property type="component" value="Chromosome 9"/>
</dbReference>
<reference evidence="1" key="1">
    <citation type="submission" date="2022-04" db="EMBL/GenBank/DDBJ databases">
        <title>Chromosome-scale genome assembly of Holotrichia oblita Faldermann.</title>
        <authorList>
            <person name="Rongchong L."/>
        </authorList>
    </citation>
    <scope>NUCLEOTIDE SEQUENCE</scope>
    <source>
        <strain evidence="1">81SQS9</strain>
    </source>
</reference>
<evidence type="ECO:0000313" key="1">
    <source>
        <dbReference type="EMBL" id="KAI4454419.1"/>
    </source>
</evidence>
<evidence type="ECO:0000313" key="2">
    <source>
        <dbReference type="Proteomes" id="UP001056778"/>
    </source>
</evidence>
<sequence length="240" mass="26688">MLRNYYYHNYIDYSRIPRFDVIINGTIANIQNYPFYAFIAHKTKSLKCGGAIIKTNVILTAAHCLSNKGLHVYTGIQALDDVQNSKPYRVKQVIKYPKYRGQAGYDIGLIILSTHIRLTPTVKVIPITNTSPRIGSKVTVVGFGGVRCDDPGTGSSACHVLYSEFLRYAVIKVMKYNHRVIHTKGSSQSTCYGDSGGPIVYGNRVIGLVSSGEYANCTGYDVQVAVAPYYGWIKKHLNNY</sequence>
<keyword evidence="2" id="KW-1185">Reference proteome</keyword>
<protein>
    <submittedName>
        <fullName evidence="1">Trypsin</fullName>
    </submittedName>
</protein>
<comment type="caution">
    <text evidence="1">The sequence shown here is derived from an EMBL/GenBank/DDBJ whole genome shotgun (WGS) entry which is preliminary data.</text>
</comment>
<gene>
    <name evidence="1" type="ORF">MML48_9g00017429</name>
</gene>
<organism evidence="1 2">
    <name type="scientific">Holotrichia oblita</name>
    <name type="common">Chafer beetle</name>
    <dbReference type="NCBI Taxonomy" id="644536"/>
    <lineage>
        <taxon>Eukaryota</taxon>
        <taxon>Metazoa</taxon>
        <taxon>Ecdysozoa</taxon>
        <taxon>Arthropoda</taxon>
        <taxon>Hexapoda</taxon>
        <taxon>Insecta</taxon>
        <taxon>Pterygota</taxon>
        <taxon>Neoptera</taxon>
        <taxon>Endopterygota</taxon>
        <taxon>Coleoptera</taxon>
        <taxon>Polyphaga</taxon>
        <taxon>Scarabaeiformia</taxon>
        <taxon>Scarabaeidae</taxon>
        <taxon>Melolonthinae</taxon>
        <taxon>Holotrichia</taxon>
    </lineage>
</organism>
<accession>A0ACB9SIX0</accession>
<dbReference type="EMBL" id="CM043023">
    <property type="protein sequence ID" value="KAI4454419.1"/>
    <property type="molecule type" value="Genomic_DNA"/>
</dbReference>